<reference evidence="1 2" key="1">
    <citation type="submission" date="2023-10" db="EMBL/GenBank/DDBJ databases">
        <title>Holzapfeliella saturejae sp. nov. isolated from Satureja montana flowers.</title>
        <authorList>
            <person name="Alcantara C."/>
            <person name="Zuniga M."/>
            <person name="Landete J.M."/>
            <person name="Monedero V."/>
        </authorList>
    </citation>
    <scope>NUCLEOTIDE SEQUENCE [LARGE SCALE GENOMIC DNA]</scope>
    <source>
        <strain evidence="1 2">He02</strain>
    </source>
</reference>
<dbReference type="Proteomes" id="UP001377804">
    <property type="component" value="Unassembled WGS sequence"/>
</dbReference>
<evidence type="ECO:0000313" key="1">
    <source>
        <dbReference type="EMBL" id="MEJ6348806.1"/>
    </source>
</evidence>
<protein>
    <submittedName>
        <fullName evidence="1">Uncharacterized protein</fullName>
    </submittedName>
</protein>
<dbReference type="EMBL" id="JAWMWG010000003">
    <property type="protein sequence ID" value="MEJ6348806.1"/>
    <property type="molecule type" value="Genomic_DNA"/>
</dbReference>
<keyword evidence="2" id="KW-1185">Reference proteome</keyword>
<proteinExistence type="predicted"/>
<evidence type="ECO:0000313" key="2">
    <source>
        <dbReference type="Proteomes" id="UP001377804"/>
    </source>
</evidence>
<name>A0ABU8SHF4_9LACO</name>
<organism evidence="1 2">
    <name type="scientific">Holzapfeliella saturejae</name>
    <dbReference type="NCBI Taxonomy" id="3082953"/>
    <lineage>
        <taxon>Bacteria</taxon>
        <taxon>Bacillati</taxon>
        <taxon>Bacillota</taxon>
        <taxon>Bacilli</taxon>
        <taxon>Lactobacillales</taxon>
        <taxon>Lactobacillaceae</taxon>
        <taxon>Holzapfeliella</taxon>
    </lineage>
</organism>
<sequence>MVKESTKMFVVLSPQLAYEKLKELEKDKEKNHLELKELKEAIHEVFG</sequence>
<gene>
    <name evidence="1" type="ORF">R4Y45_06200</name>
</gene>
<dbReference type="RefSeq" id="WP_339970311.1">
    <property type="nucleotide sequence ID" value="NZ_JAWMWG010000003.1"/>
</dbReference>
<comment type="caution">
    <text evidence="1">The sequence shown here is derived from an EMBL/GenBank/DDBJ whole genome shotgun (WGS) entry which is preliminary data.</text>
</comment>
<accession>A0ABU8SHF4</accession>